<organism evidence="4 5">
    <name type="scientific">Zhongshania borealis</name>
    <dbReference type="NCBI Taxonomy" id="889488"/>
    <lineage>
        <taxon>Bacteria</taxon>
        <taxon>Pseudomonadati</taxon>
        <taxon>Pseudomonadota</taxon>
        <taxon>Gammaproteobacteria</taxon>
        <taxon>Cellvibrionales</taxon>
        <taxon>Spongiibacteraceae</taxon>
        <taxon>Zhongshania</taxon>
    </lineage>
</organism>
<keyword evidence="1" id="KW-0547">Nucleotide-binding</keyword>
<name>A0ABP7WRW0_9GAMM</name>
<protein>
    <submittedName>
        <fullName evidence="4">ABC transporter ATP-binding protein</fullName>
    </submittedName>
</protein>
<dbReference type="GO" id="GO:0005524">
    <property type="term" value="F:ATP binding"/>
    <property type="evidence" value="ECO:0007669"/>
    <property type="project" value="UniProtKB-KW"/>
</dbReference>
<accession>A0ABP7WRW0</accession>
<dbReference type="PANTHER" id="PTHR43582">
    <property type="entry name" value="LINEARMYCIN RESISTANCE ATP-BINDING PROTEIN LNRL"/>
    <property type="match status" value="1"/>
</dbReference>
<gene>
    <name evidence="4" type="ORF">GCM10022414_18320</name>
</gene>
<feature type="domain" description="ABC transporter" evidence="3">
    <location>
        <begin position="11"/>
        <end position="250"/>
    </location>
</feature>
<sequence length="321" mass="34937">MTQNASPLPIVTVDAINHRYTGAAEAALKNISLTIAEGSCFGLLGPNGAGKTTLISLLTGIISPQQNTQPGQQGRIHISGFDYSRDAKKIKAISGLVPQDYAFYPALTGRENLQFFAGLYQIAPADIAARIDYCVAVCGLEKVLNQRAATYSGGIKRRLNIGLGLLHNPRILYLDEPTVGIDAQSRYFILQAIQQLKASGMTIVYTSHYMEEVEQICDEVAIIDHGEVLLQAPMATLLLNERQLVVTSAQLVSAAALSALQQNLAVDWDGTELTFELGDEQRLSDVLALLERTGVVVSKMHFGSCSLEQIYLHATHRNLRQ</sequence>
<dbReference type="RefSeq" id="WP_344934942.1">
    <property type="nucleotide sequence ID" value="NZ_BAABDM010000002.1"/>
</dbReference>
<evidence type="ECO:0000256" key="1">
    <source>
        <dbReference type="ARBA" id="ARBA00022741"/>
    </source>
</evidence>
<dbReference type="SMART" id="SM00382">
    <property type="entry name" value="AAA"/>
    <property type="match status" value="1"/>
</dbReference>
<dbReference type="Gene3D" id="3.40.50.300">
    <property type="entry name" value="P-loop containing nucleotide triphosphate hydrolases"/>
    <property type="match status" value="1"/>
</dbReference>
<comment type="caution">
    <text evidence="4">The sequence shown here is derived from an EMBL/GenBank/DDBJ whole genome shotgun (WGS) entry which is preliminary data.</text>
</comment>
<proteinExistence type="predicted"/>
<dbReference type="PANTHER" id="PTHR43582:SF2">
    <property type="entry name" value="LINEARMYCIN RESISTANCE ATP-BINDING PROTEIN LNRL"/>
    <property type="match status" value="1"/>
</dbReference>
<reference evidence="5" key="1">
    <citation type="journal article" date="2019" name="Int. J. Syst. Evol. Microbiol.">
        <title>The Global Catalogue of Microorganisms (GCM) 10K type strain sequencing project: providing services to taxonomists for standard genome sequencing and annotation.</title>
        <authorList>
            <consortium name="The Broad Institute Genomics Platform"/>
            <consortium name="The Broad Institute Genome Sequencing Center for Infectious Disease"/>
            <person name="Wu L."/>
            <person name="Ma J."/>
        </authorList>
    </citation>
    <scope>NUCLEOTIDE SEQUENCE [LARGE SCALE GENOMIC DNA]</scope>
    <source>
        <strain evidence="5">JCM 17304</strain>
    </source>
</reference>
<keyword evidence="2 4" id="KW-0067">ATP-binding</keyword>
<evidence type="ECO:0000259" key="3">
    <source>
        <dbReference type="PROSITE" id="PS50893"/>
    </source>
</evidence>
<keyword evidence="5" id="KW-1185">Reference proteome</keyword>
<dbReference type="InterPro" id="IPR027417">
    <property type="entry name" value="P-loop_NTPase"/>
</dbReference>
<dbReference type="Pfam" id="PF00005">
    <property type="entry name" value="ABC_tran"/>
    <property type="match status" value="1"/>
</dbReference>
<dbReference type="SUPFAM" id="SSF52540">
    <property type="entry name" value="P-loop containing nucleoside triphosphate hydrolases"/>
    <property type="match status" value="1"/>
</dbReference>
<dbReference type="EMBL" id="BAABDM010000002">
    <property type="protein sequence ID" value="GAA4094575.1"/>
    <property type="molecule type" value="Genomic_DNA"/>
</dbReference>
<evidence type="ECO:0000313" key="4">
    <source>
        <dbReference type="EMBL" id="GAA4094575.1"/>
    </source>
</evidence>
<dbReference type="InterPro" id="IPR003439">
    <property type="entry name" value="ABC_transporter-like_ATP-bd"/>
</dbReference>
<dbReference type="InterPro" id="IPR003593">
    <property type="entry name" value="AAA+_ATPase"/>
</dbReference>
<evidence type="ECO:0000313" key="5">
    <source>
        <dbReference type="Proteomes" id="UP001500392"/>
    </source>
</evidence>
<dbReference type="Proteomes" id="UP001500392">
    <property type="component" value="Unassembled WGS sequence"/>
</dbReference>
<evidence type="ECO:0000256" key="2">
    <source>
        <dbReference type="ARBA" id="ARBA00022840"/>
    </source>
</evidence>
<dbReference type="PROSITE" id="PS50893">
    <property type="entry name" value="ABC_TRANSPORTER_2"/>
    <property type="match status" value="1"/>
</dbReference>